<feature type="domain" description="LysM" evidence="6">
    <location>
        <begin position="319"/>
        <end position="367"/>
    </location>
</feature>
<name>A0A2J9PNX7_9LACT</name>
<protein>
    <recommendedName>
        <fullName evidence="4">Peptidoglycan hydrolase</fullName>
    </recommendedName>
</protein>
<feature type="region of interest" description="Disordered" evidence="5">
    <location>
        <begin position="295"/>
        <end position="320"/>
    </location>
</feature>
<feature type="region of interest" description="Disordered" evidence="5">
    <location>
        <begin position="505"/>
        <end position="537"/>
    </location>
</feature>
<feature type="region of interest" description="Disordered" evidence="5">
    <location>
        <begin position="732"/>
        <end position="770"/>
    </location>
</feature>
<dbReference type="CDD" id="cd00118">
    <property type="entry name" value="LysM"/>
    <property type="match status" value="8"/>
</dbReference>
<comment type="similarity">
    <text evidence="1">Belongs to the glycosyl hydrolase 73 family.</text>
</comment>
<evidence type="ECO:0000256" key="5">
    <source>
        <dbReference type="SAM" id="MobiDB-lite"/>
    </source>
</evidence>
<dbReference type="InterPro" id="IPR002901">
    <property type="entry name" value="MGlyc_endo_b_GlcNAc-like_dom"/>
</dbReference>
<feature type="compositionally biased region" description="Low complexity" evidence="5">
    <location>
        <begin position="735"/>
        <end position="768"/>
    </location>
</feature>
<dbReference type="SUPFAM" id="SSF54106">
    <property type="entry name" value="LysM domain"/>
    <property type="match status" value="8"/>
</dbReference>
<dbReference type="PANTHER" id="PTHR33734">
    <property type="entry name" value="LYSM DOMAIN-CONTAINING GPI-ANCHORED PROTEIN 2"/>
    <property type="match status" value="1"/>
</dbReference>
<dbReference type="GO" id="GO:0031640">
    <property type="term" value="P:killing of cells of another organism"/>
    <property type="evidence" value="ECO:0007669"/>
    <property type="project" value="UniProtKB-KW"/>
</dbReference>
<evidence type="ECO:0000256" key="4">
    <source>
        <dbReference type="ARBA" id="ARBA00032108"/>
    </source>
</evidence>
<feature type="domain" description="LysM" evidence="6">
    <location>
        <begin position="247"/>
        <end position="290"/>
    </location>
</feature>
<feature type="compositionally biased region" description="Low complexity" evidence="5">
    <location>
        <begin position="364"/>
        <end position="387"/>
    </location>
</feature>
<dbReference type="SMART" id="SM00257">
    <property type="entry name" value="LysM"/>
    <property type="match status" value="8"/>
</dbReference>
<feature type="region of interest" description="Disordered" evidence="5">
    <location>
        <begin position="649"/>
        <end position="691"/>
    </location>
</feature>
<dbReference type="Pfam" id="PF01832">
    <property type="entry name" value="Glucosaminidase"/>
    <property type="match status" value="1"/>
</dbReference>
<feature type="compositionally biased region" description="Low complexity" evidence="5">
    <location>
        <begin position="217"/>
        <end position="232"/>
    </location>
</feature>
<reference evidence="8" key="1">
    <citation type="submission" date="2017-12" db="EMBL/GenBank/DDBJ databases">
        <title>FDA dAtabase for Regulatory Grade micrObial Sequences (FDA-ARGOS): Supporting development and validation of Infectious Disease Dx tests.</title>
        <authorList>
            <person name="Hoffmann M."/>
            <person name="Allard M."/>
            <person name="Evans P."/>
            <person name="Brown E."/>
            <person name="Tallon L."/>
            <person name="Sadzewicz L."/>
            <person name="Sengamalay N."/>
            <person name="Ott S."/>
            <person name="Godinez A."/>
            <person name="Nagaraj S."/>
            <person name="Vavikolanu K."/>
            <person name="Aluvathingal J."/>
            <person name="Nadendla S."/>
            <person name="Sichtig H."/>
        </authorList>
    </citation>
    <scope>NUCLEOTIDE SEQUENCE [LARGE SCALE GENOMIC DNA]</scope>
    <source>
        <strain evidence="8">FDAARGOS_249</strain>
    </source>
</reference>
<dbReference type="Gene3D" id="3.10.350.10">
    <property type="entry name" value="LysM domain"/>
    <property type="match status" value="8"/>
</dbReference>
<feature type="region of interest" description="Disordered" evidence="5">
    <location>
        <begin position="212"/>
        <end position="246"/>
    </location>
</feature>
<feature type="compositionally biased region" description="Polar residues" evidence="5">
    <location>
        <begin position="233"/>
        <end position="246"/>
    </location>
</feature>
<dbReference type="GO" id="GO:0042742">
    <property type="term" value="P:defense response to bacterium"/>
    <property type="evidence" value="ECO:0007669"/>
    <property type="project" value="UniProtKB-KW"/>
</dbReference>
<feature type="compositionally biased region" description="Low complexity" evidence="5">
    <location>
        <begin position="435"/>
        <end position="464"/>
    </location>
</feature>
<evidence type="ECO:0000256" key="3">
    <source>
        <dbReference type="ARBA" id="ARBA00022638"/>
    </source>
</evidence>
<dbReference type="GO" id="GO:0004040">
    <property type="term" value="F:amidase activity"/>
    <property type="evidence" value="ECO:0007669"/>
    <property type="project" value="InterPro"/>
</dbReference>
<organism evidence="7 8">
    <name type="scientific">Aerococcus viridans</name>
    <dbReference type="NCBI Taxonomy" id="1377"/>
    <lineage>
        <taxon>Bacteria</taxon>
        <taxon>Bacillati</taxon>
        <taxon>Bacillota</taxon>
        <taxon>Bacilli</taxon>
        <taxon>Lactobacillales</taxon>
        <taxon>Aerococcaceae</taxon>
        <taxon>Aerococcus</taxon>
    </lineage>
</organism>
<evidence type="ECO:0000256" key="2">
    <source>
        <dbReference type="ARBA" id="ARBA00022529"/>
    </source>
</evidence>
<feature type="compositionally biased region" description="Low complexity" evidence="5">
    <location>
        <begin position="580"/>
        <end position="610"/>
    </location>
</feature>
<feature type="compositionally biased region" description="Low complexity" evidence="5">
    <location>
        <begin position="508"/>
        <end position="536"/>
    </location>
</feature>
<dbReference type="SMART" id="SM00047">
    <property type="entry name" value="LYZ2"/>
    <property type="match status" value="1"/>
</dbReference>
<feature type="domain" description="LysM" evidence="6">
    <location>
        <begin position="769"/>
        <end position="812"/>
    </location>
</feature>
<keyword evidence="3" id="KW-0081">Bacteriolytic enzyme</keyword>
<feature type="region of interest" description="Disordered" evidence="5">
    <location>
        <begin position="361"/>
        <end position="388"/>
    </location>
</feature>
<dbReference type="Pfam" id="PF01476">
    <property type="entry name" value="LysM"/>
    <property type="match status" value="8"/>
</dbReference>
<feature type="region of interest" description="Disordered" evidence="5">
    <location>
        <begin position="577"/>
        <end position="610"/>
    </location>
</feature>
<dbReference type="InterPro" id="IPR018392">
    <property type="entry name" value="LysM"/>
</dbReference>
<dbReference type="RefSeq" id="WP_083069564.1">
    <property type="nucleotide sequence ID" value="NZ_JALXKY010000002.1"/>
</dbReference>
<accession>A0A2J9PNX7</accession>
<proteinExistence type="inferred from homology"/>
<evidence type="ECO:0000313" key="8">
    <source>
        <dbReference type="Proteomes" id="UP000192813"/>
    </source>
</evidence>
<feature type="region of interest" description="Disordered" evidence="5">
    <location>
        <begin position="432"/>
        <end position="465"/>
    </location>
</feature>
<feature type="domain" description="LysM" evidence="6">
    <location>
        <begin position="535"/>
        <end position="583"/>
    </location>
</feature>
<dbReference type="Gene3D" id="1.10.530.10">
    <property type="match status" value="1"/>
</dbReference>
<evidence type="ECO:0000256" key="1">
    <source>
        <dbReference type="ARBA" id="ARBA00010266"/>
    </source>
</evidence>
<comment type="caution">
    <text evidence="7">The sequence shown here is derived from an EMBL/GenBank/DDBJ whole genome shotgun (WGS) entry which is preliminary data.</text>
</comment>
<dbReference type="InterPro" id="IPR036779">
    <property type="entry name" value="LysM_dom_sf"/>
</dbReference>
<evidence type="ECO:0000259" key="6">
    <source>
        <dbReference type="PROSITE" id="PS51782"/>
    </source>
</evidence>
<dbReference type="Gene3D" id="4.10.80.30">
    <property type="entry name" value="DNA polymerase, domain 6"/>
    <property type="match status" value="1"/>
</dbReference>
<keyword evidence="2" id="KW-0929">Antimicrobial</keyword>
<dbReference type="PANTHER" id="PTHR33734:SF22">
    <property type="entry name" value="MEMBRANE-BOUND LYTIC MUREIN TRANSGLYCOSYLASE D"/>
    <property type="match status" value="1"/>
</dbReference>
<dbReference type="Proteomes" id="UP000192813">
    <property type="component" value="Unassembled WGS sequence"/>
</dbReference>
<feature type="domain" description="LysM" evidence="6">
    <location>
        <begin position="390"/>
        <end position="438"/>
    </location>
</feature>
<evidence type="ECO:0000313" key="7">
    <source>
        <dbReference type="EMBL" id="PNL92064.1"/>
    </source>
</evidence>
<sequence>MVIEENKVVSRKSIASISKKSATLGAIVLGSAFAVSSLSANIDIPTVEASEGTTVTFASTNNAFLDSIIPDAYKLANDNDLYASVMIAQAILESNWGVSGLSAAPYYNLFGIKGTYNGKGVTFYTLEDDGSGNYYQIRDSFRDYPSYKESLNDYANKMVNGVSWDSEFYSGTWKSNTSSYKDATAALTGTYATDTRYGGKLNNLITTHSLTQYDTPAGSTSSTSASVSGATTNLSAQGTTSSTNGGKSYTVKAGDGLYTVARALGVAVAEVKAQNGLTSNLIHPGQVLSVASSSASSSSSSASTGTVTNTGSSASTSGKSYTVKSGDGLYRVAKALGISVSEARALNGGSDLIHPGQVFKAGQSTTSTSSSSSSSSTSANTGSSASTLGKSYTVKSGDGLYRVAKALGISVSEARTLNGGSDLIHPGQVFKAGQSTTSTSSSSSSSSTSANTGSSSASTSTGKSYTVKSGDGLYSVAKALGISVSEARALNGGSDLIHPGKVFKAGQSTTSTSSSSSSSSSSANTGSSSASTSGKSYTVKSGDGLYRVAKALGISVSEARALNGGSDLIHPGQVFKAGQSTTSTSSSSSSSSTSANTGSSSASTSSKSYTVKSGDGLYTVARALGISVSEARALNGGSDLIHPGKVFTAGSSSQGSSSQASSSSVSSTSSASTSQSAASTSTSTSSASGNSYTVKSGDGIYTVARALGISLAEARALNGGSDLIHPGKVFTTGGSSQASSSQASTSSSSQASTSSSTSTASSSATSSAKTHTVKSGETLYRIAKNNGLSLDELMTLNGLSNYNLYIGQVLKLN</sequence>
<dbReference type="GO" id="GO:0008932">
    <property type="term" value="F:lytic endotransglycosylase activity"/>
    <property type="evidence" value="ECO:0007669"/>
    <property type="project" value="TreeGrafter"/>
</dbReference>
<feature type="domain" description="LysM" evidence="6">
    <location>
        <begin position="463"/>
        <end position="511"/>
    </location>
</feature>
<feature type="domain" description="LysM" evidence="6">
    <location>
        <begin position="607"/>
        <end position="655"/>
    </location>
</feature>
<dbReference type="PROSITE" id="PS51782">
    <property type="entry name" value="LYSM"/>
    <property type="match status" value="7"/>
</dbReference>
<dbReference type="AlphaFoldDB" id="A0A2J9PNX7"/>
<feature type="compositionally biased region" description="Low complexity" evidence="5">
    <location>
        <begin position="649"/>
        <end position="689"/>
    </location>
</feature>
<dbReference type="EMBL" id="NBTM02000001">
    <property type="protein sequence ID" value="PNL92064.1"/>
    <property type="molecule type" value="Genomic_DNA"/>
</dbReference>
<gene>
    <name evidence="7" type="ORF">A6J77_007415</name>
</gene>